<dbReference type="EMBL" id="NSNE01000021">
    <property type="protein sequence ID" value="RPM06819.1"/>
    <property type="molecule type" value="Genomic_DNA"/>
</dbReference>
<dbReference type="Pfam" id="PF02625">
    <property type="entry name" value="XdhC_CoxI"/>
    <property type="match status" value="1"/>
</dbReference>
<dbReference type="InterPro" id="IPR027051">
    <property type="entry name" value="XdhC_Rossmann_dom"/>
</dbReference>
<dbReference type="Proteomes" id="UP000194857">
    <property type="component" value="Unassembled WGS sequence"/>
</dbReference>
<dbReference type="InterPro" id="IPR052698">
    <property type="entry name" value="MoCofactor_Util/Proc"/>
</dbReference>
<feature type="domain" description="XdhC- CoxI" evidence="1">
    <location>
        <begin position="18"/>
        <end position="69"/>
    </location>
</feature>
<dbReference type="OMA" id="RVWLCTV"/>
<dbReference type="SMR" id="A0A0D7M707"/>
<accession>A0A0D7M707</accession>
<dbReference type="Gene3D" id="3.40.50.720">
    <property type="entry name" value="NAD(P)-binding Rossmann-like Domain"/>
    <property type="match status" value="1"/>
</dbReference>
<evidence type="ECO:0000313" key="5">
    <source>
        <dbReference type="Proteomes" id="UP000194857"/>
    </source>
</evidence>
<name>A0A0D7M707_PSEAI</name>
<dbReference type="PANTHER" id="PTHR30388">
    <property type="entry name" value="ALDEHYDE OXIDOREDUCTASE MOLYBDENUM COFACTOR ASSEMBLY PROTEIN"/>
    <property type="match status" value="1"/>
</dbReference>
<evidence type="ECO:0000259" key="2">
    <source>
        <dbReference type="Pfam" id="PF13478"/>
    </source>
</evidence>
<comment type="caution">
    <text evidence="3">The sequence shown here is derived from an EMBL/GenBank/DDBJ whole genome shotgun (WGS) entry which is preliminary data.</text>
</comment>
<evidence type="ECO:0000313" key="3">
    <source>
        <dbReference type="EMBL" id="OTI58216.1"/>
    </source>
</evidence>
<sequence>MQHLDLQVVRKALKWSVGGERVWFCTVLTTYGSAPRAPGSLLAVNASGEWIGSLSGGCVEDDFLERVAAGGFPDPAVIVRYGEGDDPNSNIRLPCGGILDVLVENLAPDCDVQAHLRELESALLGQRRLLREVELGSGARSLRDDSSHGPRAERDGECVRLRVGAAQRLLLAGYSSVAHACAEFGKGLGFEVILCDPREEALRGVVLEGIEIRRELPSLFIADGGCHADTAVVALTHDPKIDDLAMLEAVRTEAFYIGVMGSRATSEKRFERLRRIGGLGDAELARIHAPIGLNLGSKTPAEIALAVLADILRIRNGIPRERL</sequence>
<reference evidence="4 6" key="2">
    <citation type="submission" date="2017-08" db="EMBL/GenBank/DDBJ databases">
        <authorList>
            <person name="Feschi L."/>
            <person name="Jeukens J."/>
            <person name="Emond-Rheault J.-G."/>
            <person name="Kukavica-Ibrulj I."/>
            <person name="Boyle B."/>
            <person name="Levesque R.C."/>
        </authorList>
    </citation>
    <scope>NUCLEOTIDE SEQUENCE [LARGE SCALE GENOMIC DNA]</scope>
    <source>
        <strain evidence="4 6">PA-W36</strain>
    </source>
</reference>
<gene>
    <name evidence="3" type="ORF">CAZ10_24160</name>
    <name evidence="4" type="ORF">IPC1295_27035</name>
</gene>
<dbReference type="RefSeq" id="WP_003104873.1">
    <property type="nucleotide sequence ID" value="NZ_BAABSN010000010.1"/>
</dbReference>
<dbReference type="EMBL" id="NFFZ01000014">
    <property type="protein sequence ID" value="OTI58216.1"/>
    <property type="molecule type" value="Genomic_DNA"/>
</dbReference>
<dbReference type="Pfam" id="PF13478">
    <property type="entry name" value="XdhC_C"/>
    <property type="match status" value="1"/>
</dbReference>
<dbReference type="PANTHER" id="PTHR30388:SF4">
    <property type="entry name" value="MOLYBDENUM COFACTOR INSERTION CHAPERONE PAOD"/>
    <property type="match status" value="1"/>
</dbReference>
<reference evidence="3 5" key="1">
    <citation type="submission" date="2017-05" db="EMBL/GenBank/DDBJ databases">
        <authorList>
            <person name="Song R."/>
            <person name="Chenine A.L."/>
            <person name="Ruprecht R.M."/>
        </authorList>
    </citation>
    <scope>NUCLEOTIDE SEQUENCE [LARGE SCALE GENOMIC DNA]</scope>
    <source>
        <strain evidence="3 5">S567_C10_BS</strain>
    </source>
</reference>
<dbReference type="AlphaFoldDB" id="A0A0D7M707"/>
<dbReference type="Proteomes" id="UP000284767">
    <property type="component" value="Unassembled WGS sequence"/>
</dbReference>
<proteinExistence type="predicted"/>
<feature type="domain" description="XdhC Rossmann" evidence="2">
    <location>
        <begin position="169"/>
        <end position="311"/>
    </location>
</feature>
<organism evidence="3 5">
    <name type="scientific">Pseudomonas aeruginosa</name>
    <dbReference type="NCBI Taxonomy" id="287"/>
    <lineage>
        <taxon>Bacteria</taxon>
        <taxon>Pseudomonadati</taxon>
        <taxon>Pseudomonadota</taxon>
        <taxon>Gammaproteobacteria</taxon>
        <taxon>Pseudomonadales</taxon>
        <taxon>Pseudomonadaceae</taxon>
        <taxon>Pseudomonas</taxon>
    </lineage>
</organism>
<reference evidence="4 6" key="3">
    <citation type="submission" date="2019-01" db="EMBL/GenBank/DDBJ databases">
        <title>The Pseudomonas aeruginosa pan-genome provides new insights on its population structure, horizontal gene transfer and pathogenicity.</title>
        <authorList>
            <person name="Freschi L."/>
            <person name="Vincent A.T."/>
            <person name="Jeukens J."/>
            <person name="Emond-Rheault J.-G."/>
            <person name="Kukavica-Ibrulj I."/>
            <person name="Dupont M.-J."/>
            <person name="Charette S.J."/>
            <person name="Boyle B."/>
            <person name="Levesque R.C."/>
        </authorList>
    </citation>
    <scope>NUCLEOTIDE SEQUENCE [LARGE SCALE GENOMIC DNA]</scope>
    <source>
        <strain evidence="4 6">PA-W36</strain>
    </source>
</reference>
<evidence type="ECO:0000313" key="4">
    <source>
        <dbReference type="EMBL" id="RPM06819.1"/>
    </source>
</evidence>
<evidence type="ECO:0000313" key="6">
    <source>
        <dbReference type="Proteomes" id="UP000284767"/>
    </source>
</evidence>
<protein>
    <submittedName>
        <fullName evidence="3">XshC-Cox1 family protein</fullName>
    </submittedName>
</protein>
<dbReference type="InterPro" id="IPR003777">
    <property type="entry name" value="XdhC_CoxI"/>
</dbReference>
<evidence type="ECO:0000259" key="1">
    <source>
        <dbReference type="Pfam" id="PF02625"/>
    </source>
</evidence>